<name>A0A0E9PG56_ANGAN</name>
<sequence>MAQSNVECDSHKTVICNNLFTYGTHKFKPDISSFFHCVVKSGPSVALHFVSFAVR</sequence>
<reference evidence="1" key="2">
    <citation type="journal article" date="2015" name="Fish Shellfish Immunol.">
        <title>Early steps in the European eel (Anguilla anguilla)-Vibrio vulnificus interaction in the gills: Role of the RtxA13 toxin.</title>
        <authorList>
            <person name="Callol A."/>
            <person name="Pajuelo D."/>
            <person name="Ebbesson L."/>
            <person name="Teles M."/>
            <person name="MacKenzie S."/>
            <person name="Amaro C."/>
        </authorList>
    </citation>
    <scope>NUCLEOTIDE SEQUENCE</scope>
</reference>
<organism evidence="1">
    <name type="scientific">Anguilla anguilla</name>
    <name type="common">European freshwater eel</name>
    <name type="synonym">Muraena anguilla</name>
    <dbReference type="NCBI Taxonomy" id="7936"/>
    <lineage>
        <taxon>Eukaryota</taxon>
        <taxon>Metazoa</taxon>
        <taxon>Chordata</taxon>
        <taxon>Craniata</taxon>
        <taxon>Vertebrata</taxon>
        <taxon>Euteleostomi</taxon>
        <taxon>Actinopterygii</taxon>
        <taxon>Neopterygii</taxon>
        <taxon>Teleostei</taxon>
        <taxon>Anguilliformes</taxon>
        <taxon>Anguillidae</taxon>
        <taxon>Anguilla</taxon>
    </lineage>
</organism>
<protein>
    <submittedName>
        <fullName evidence="1">Uncharacterized protein</fullName>
    </submittedName>
</protein>
<accession>A0A0E9PG56</accession>
<dbReference type="AlphaFoldDB" id="A0A0E9PG56"/>
<dbReference type="EMBL" id="GBXM01105512">
    <property type="protein sequence ID" value="JAH03065.1"/>
    <property type="molecule type" value="Transcribed_RNA"/>
</dbReference>
<proteinExistence type="predicted"/>
<reference evidence="1" key="1">
    <citation type="submission" date="2014-11" db="EMBL/GenBank/DDBJ databases">
        <authorList>
            <person name="Amaro Gonzalez C."/>
        </authorList>
    </citation>
    <scope>NUCLEOTIDE SEQUENCE</scope>
</reference>
<evidence type="ECO:0000313" key="1">
    <source>
        <dbReference type="EMBL" id="JAH03065.1"/>
    </source>
</evidence>